<comment type="caution">
    <text evidence="2">The sequence shown here is derived from an EMBL/GenBank/DDBJ whole genome shotgun (WGS) entry which is preliminary data.</text>
</comment>
<proteinExistence type="predicted"/>
<protein>
    <submittedName>
        <fullName evidence="2">Uncharacterized protein</fullName>
    </submittedName>
</protein>
<feature type="compositionally biased region" description="Acidic residues" evidence="1">
    <location>
        <begin position="623"/>
        <end position="642"/>
    </location>
</feature>
<gene>
    <name evidence="2" type="ORF">ECRASSUSDP1_LOCUS1362</name>
</gene>
<feature type="compositionally biased region" description="Polar residues" evidence="1">
    <location>
        <begin position="168"/>
        <end position="197"/>
    </location>
</feature>
<feature type="region of interest" description="Disordered" evidence="1">
    <location>
        <begin position="1"/>
        <end position="21"/>
    </location>
</feature>
<name>A0AAD1U2B2_EUPCR</name>
<evidence type="ECO:0000313" key="3">
    <source>
        <dbReference type="Proteomes" id="UP001295684"/>
    </source>
</evidence>
<sequence>MSDDGLSDLLGDDPEEQYHPPDKIKSVEAMKLEITMCELLTKSKQLDPEEAKLKIQTLEPLIEVATQALKQNKLEYVDNLKMAWKDHQEWHKACSEDQSLGDAKKSHLTRITKRIDKIKTELKTFGVEVDDLSSINGSNLLDEIDTEDNIGEYLQPIEPQSDDKASGEDQTQARPNREAPNSTQRRATSQRRPSSVLINYAEQDPKKLMEDRLKEYLNAIEYLRKNTLSSDQSAILAILERAEKVKQLQEKDNMNVFEIPNPVTPDDLMGMSIQQRIRKYQVIINVVTKTIQALEAIGKKNLRIMEEKKSTFPIPECRNSEEKLVKVKLKIPADFQNINKFYYKFKWMDGKQNLKRIKAKNKGDIAEAEYLIDIGHHKNFATLKCVIKIKHRQLCFADKTVHKWEEKLFPLRNNVEMKKAFNFQNLRFFVTISSDLKIEEGSNQVEMISISYTPPPFKALPRRPVEESKRSSEEAKTKPRQRGRNTKPKPKPKKSGILVPEGLQADEIENPDIIKNLWSCYYCKVMCEKLKKALSEAKSGANLAMKNTSMKLIYFQSHLDNMQNAIMEGQVTEEQYLGFLRKGIAHDKILLKYFQDSSATGKADLVKLRIECAQKELNGEIQGDQESDEEDGSQDDTDLNHE</sequence>
<feature type="region of interest" description="Disordered" evidence="1">
    <location>
        <begin position="157"/>
        <end position="201"/>
    </location>
</feature>
<dbReference type="Proteomes" id="UP001295684">
    <property type="component" value="Unassembled WGS sequence"/>
</dbReference>
<dbReference type="AlphaFoldDB" id="A0AAD1U2B2"/>
<reference evidence="2" key="1">
    <citation type="submission" date="2023-07" db="EMBL/GenBank/DDBJ databases">
        <authorList>
            <consortium name="AG Swart"/>
            <person name="Singh M."/>
            <person name="Singh A."/>
            <person name="Seah K."/>
            <person name="Emmerich C."/>
        </authorList>
    </citation>
    <scope>NUCLEOTIDE SEQUENCE</scope>
    <source>
        <strain evidence="2">DP1</strain>
    </source>
</reference>
<feature type="region of interest" description="Disordered" evidence="1">
    <location>
        <begin position="618"/>
        <end position="642"/>
    </location>
</feature>
<evidence type="ECO:0000313" key="2">
    <source>
        <dbReference type="EMBL" id="CAI2360065.1"/>
    </source>
</evidence>
<feature type="region of interest" description="Disordered" evidence="1">
    <location>
        <begin position="459"/>
        <end position="499"/>
    </location>
</feature>
<feature type="compositionally biased region" description="Acidic residues" evidence="1">
    <location>
        <begin position="1"/>
        <end position="15"/>
    </location>
</feature>
<accession>A0AAD1U2B2</accession>
<evidence type="ECO:0000256" key="1">
    <source>
        <dbReference type="SAM" id="MobiDB-lite"/>
    </source>
</evidence>
<organism evidence="2 3">
    <name type="scientific">Euplotes crassus</name>
    <dbReference type="NCBI Taxonomy" id="5936"/>
    <lineage>
        <taxon>Eukaryota</taxon>
        <taxon>Sar</taxon>
        <taxon>Alveolata</taxon>
        <taxon>Ciliophora</taxon>
        <taxon>Intramacronucleata</taxon>
        <taxon>Spirotrichea</taxon>
        <taxon>Hypotrichia</taxon>
        <taxon>Euplotida</taxon>
        <taxon>Euplotidae</taxon>
        <taxon>Moneuplotes</taxon>
    </lineage>
</organism>
<feature type="compositionally biased region" description="Basic residues" evidence="1">
    <location>
        <begin position="478"/>
        <end position="494"/>
    </location>
</feature>
<keyword evidence="3" id="KW-1185">Reference proteome</keyword>
<feature type="compositionally biased region" description="Basic and acidic residues" evidence="1">
    <location>
        <begin position="463"/>
        <end position="477"/>
    </location>
</feature>
<dbReference type="EMBL" id="CAMPGE010001285">
    <property type="protein sequence ID" value="CAI2360065.1"/>
    <property type="molecule type" value="Genomic_DNA"/>
</dbReference>